<gene>
    <name evidence="2" type="ORF">MATL_G00094770</name>
</gene>
<feature type="region of interest" description="Disordered" evidence="1">
    <location>
        <begin position="1"/>
        <end position="35"/>
    </location>
</feature>
<evidence type="ECO:0000313" key="3">
    <source>
        <dbReference type="Proteomes" id="UP001046870"/>
    </source>
</evidence>
<sequence length="76" mass="8081">MGESAFAHRESRTGTREPKALHGQSLAPTESHVCSKDRSHIAFPEEVNARGTATEATATGEAISSLLPAVLLLWPV</sequence>
<accession>A0A9D3Q5T8</accession>
<evidence type="ECO:0000256" key="1">
    <source>
        <dbReference type="SAM" id="MobiDB-lite"/>
    </source>
</evidence>
<keyword evidence="3" id="KW-1185">Reference proteome</keyword>
<organism evidence="2 3">
    <name type="scientific">Megalops atlanticus</name>
    <name type="common">Tarpon</name>
    <name type="synonym">Clupea gigantea</name>
    <dbReference type="NCBI Taxonomy" id="7932"/>
    <lineage>
        <taxon>Eukaryota</taxon>
        <taxon>Metazoa</taxon>
        <taxon>Chordata</taxon>
        <taxon>Craniata</taxon>
        <taxon>Vertebrata</taxon>
        <taxon>Euteleostomi</taxon>
        <taxon>Actinopterygii</taxon>
        <taxon>Neopterygii</taxon>
        <taxon>Teleostei</taxon>
        <taxon>Elopiformes</taxon>
        <taxon>Megalopidae</taxon>
        <taxon>Megalops</taxon>
    </lineage>
</organism>
<dbReference type="Proteomes" id="UP001046870">
    <property type="component" value="Chromosome 7"/>
</dbReference>
<reference evidence="2" key="1">
    <citation type="submission" date="2021-01" db="EMBL/GenBank/DDBJ databases">
        <authorList>
            <person name="Zahm M."/>
            <person name="Roques C."/>
            <person name="Cabau C."/>
            <person name="Klopp C."/>
            <person name="Donnadieu C."/>
            <person name="Jouanno E."/>
            <person name="Lampietro C."/>
            <person name="Louis A."/>
            <person name="Herpin A."/>
            <person name="Echchiki A."/>
            <person name="Berthelot C."/>
            <person name="Parey E."/>
            <person name="Roest-Crollius H."/>
            <person name="Braasch I."/>
            <person name="Postlethwait J."/>
            <person name="Bobe J."/>
            <person name="Montfort J."/>
            <person name="Bouchez O."/>
            <person name="Begum T."/>
            <person name="Mejri S."/>
            <person name="Adams A."/>
            <person name="Chen W.-J."/>
            <person name="Guiguen Y."/>
        </authorList>
    </citation>
    <scope>NUCLEOTIDE SEQUENCE</scope>
    <source>
        <strain evidence="2">YG-15Mar2019-1</strain>
        <tissue evidence="2">Brain</tissue>
    </source>
</reference>
<feature type="compositionally biased region" description="Basic and acidic residues" evidence="1">
    <location>
        <begin position="1"/>
        <end position="20"/>
    </location>
</feature>
<comment type="caution">
    <text evidence="2">The sequence shown here is derived from an EMBL/GenBank/DDBJ whole genome shotgun (WGS) entry which is preliminary data.</text>
</comment>
<proteinExistence type="predicted"/>
<dbReference type="EMBL" id="JAFDVH010000007">
    <property type="protein sequence ID" value="KAG7473339.1"/>
    <property type="molecule type" value="Genomic_DNA"/>
</dbReference>
<protein>
    <submittedName>
        <fullName evidence="2">Uncharacterized protein</fullName>
    </submittedName>
</protein>
<name>A0A9D3Q5T8_MEGAT</name>
<evidence type="ECO:0000313" key="2">
    <source>
        <dbReference type="EMBL" id="KAG7473339.1"/>
    </source>
</evidence>
<dbReference type="AlphaFoldDB" id="A0A9D3Q5T8"/>